<dbReference type="EMBL" id="JACIEM010000007">
    <property type="protein sequence ID" value="MBB4005540.1"/>
    <property type="molecule type" value="Genomic_DNA"/>
</dbReference>
<name>A0A7W6MRY4_9HYPH</name>
<organism evidence="1 2">
    <name type="scientific">Aurantimonas endophytica</name>
    <dbReference type="NCBI Taxonomy" id="1522175"/>
    <lineage>
        <taxon>Bacteria</taxon>
        <taxon>Pseudomonadati</taxon>
        <taxon>Pseudomonadota</taxon>
        <taxon>Alphaproteobacteria</taxon>
        <taxon>Hyphomicrobiales</taxon>
        <taxon>Aurantimonadaceae</taxon>
        <taxon>Aurantimonas</taxon>
    </lineage>
</organism>
<evidence type="ECO:0000313" key="2">
    <source>
        <dbReference type="Proteomes" id="UP000588647"/>
    </source>
</evidence>
<dbReference type="RefSeq" id="WP_183211156.1">
    <property type="nucleotide sequence ID" value="NZ_JAAAMM010000007.1"/>
</dbReference>
<dbReference type="Pfam" id="PF19649">
    <property type="entry name" value="DUF6152"/>
    <property type="match status" value="1"/>
</dbReference>
<evidence type="ECO:0000313" key="1">
    <source>
        <dbReference type="EMBL" id="MBB4005540.1"/>
    </source>
</evidence>
<keyword evidence="2" id="KW-1185">Reference proteome</keyword>
<dbReference type="Proteomes" id="UP000588647">
    <property type="component" value="Unassembled WGS sequence"/>
</dbReference>
<comment type="caution">
    <text evidence="1">The sequence shown here is derived from an EMBL/GenBank/DDBJ whole genome shotgun (WGS) entry which is preliminary data.</text>
</comment>
<reference evidence="1 2" key="1">
    <citation type="submission" date="2020-08" db="EMBL/GenBank/DDBJ databases">
        <title>Genomic Encyclopedia of Type Strains, Phase IV (KMG-IV): sequencing the most valuable type-strain genomes for metagenomic binning, comparative biology and taxonomic classification.</title>
        <authorList>
            <person name="Goeker M."/>
        </authorList>
    </citation>
    <scope>NUCLEOTIDE SEQUENCE [LARGE SCALE GENOMIC DNA]</scope>
    <source>
        <strain evidence="1 2">DSM 103570</strain>
    </source>
</reference>
<protein>
    <submittedName>
        <fullName evidence="1">Uncharacterized protein</fullName>
    </submittedName>
</protein>
<sequence>MKRASLRRNASAAFARLRPILGGAVLGLAGLSFAWALVLGSGAAWGHHGFGGRYDLSAPVWIEGEVTRAYFGQPHAELVIRVADDLGVPAAPPDLGSAATFLDPGRLQVRADMRGASVEVELPPTQKYFSLGERIAVGDRIAIIAVRNCDPPHQLNGQWLRLADGEIVARAGAMSYMVGGC</sequence>
<dbReference type="InterPro" id="IPR046150">
    <property type="entry name" value="DUF6152"/>
</dbReference>
<dbReference type="AlphaFoldDB" id="A0A7W6MRY4"/>
<gene>
    <name evidence="1" type="ORF">GGR03_004642</name>
</gene>
<proteinExistence type="predicted"/>
<accession>A0A7W6MRY4</accession>